<protein>
    <submittedName>
        <fullName evidence="5">Long-chain acyl-CoA synthetase</fullName>
    </submittedName>
</protein>
<evidence type="ECO:0000256" key="2">
    <source>
        <dbReference type="ARBA" id="ARBA00022598"/>
    </source>
</evidence>
<name>A0A1G6Q6P2_9ACTN</name>
<dbReference type="PANTHER" id="PTHR43767">
    <property type="entry name" value="LONG-CHAIN-FATTY-ACID--COA LIGASE"/>
    <property type="match status" value="1"/>
</dbReference>
<dbReference type="FunFam" id="3.30.300.30:FF:000008">
    <property type="entry name" value="2,3-dihydroxybenzoate-AMP ligase"/>
    <property type="match status" value="1"/>
</dbReference>
<dbReference type="InterPro" id="IPR000873">
    <property type="entry name" value="AMP-dep_synth/lig_dom"/>
</dbReference>
<dbReference type="Pfam" id="PF00501">
    <property type="entry name" value="AMP-binding"/>
    <property type="match status" value="1"/>
</dbReference>
<reference evidence="6" key="1">
    <citation type="submission" date="2016-10" db="EMBL/GenBank/DDBJ databases">
        <authorList>
            <person name="Varghese N."/>
            <person name="Submissions S."/>
        </authorList>
    </citation>
    <scope>NUCLEOTIDE SEQUENCE [LARGE SCALE GENOMIC DNA]</scope>
    <source>
        <strain evidence="6">DSM 45421</strain>
    </source>
</reference>
<organism evidence="5 6">
    <name type="scientific">Geodermatophilus telluris</name>
    <dbReference type="NCBI Taxonomy" id="1190417"/>
    <lineage>
        <taxon>Bacteria</taxon>
        <taxon>Bacillati</taxon>
        <taxon>Actinomycetota</taxon>
        <taxon>Actinomycetes</taxon>
        <taxon>Geodermatophilales</taxon>
        <taxon>Geodermatophilaceae</taxon>
        <taxon>Geodermatophilus</taxon>
    </lineage>
</organism>
<dbReference type="Gene3D" id="3.40.50.12780">
    <property type="entry name" value="N-terminal domain of ligase-like"/>
    <property type="match status" value="1"/>
</dbReference>
<dbReference type="STRING" id="1190417.SAMN05660690_2744"/>
<feature type="domain" description="AMP-dependent synthetase/ligase" evidence="3">
    <location>
        <begin position="10"/>
        <end position="377"/>
    </location>
</feature>
<dbReference type="InterPro" id="IPR050237">
    <property type="entry name" value="ATP-dep_AMP-bd_enzyme"/>
</dbReference>
<dbReference type="PROSITE" id="PS00455">
    <property type="entry name" value="AMP_BINDING"/>
    <property type="match status" value="1"/>
</dbReference>
<dbReference type="Proteomes" id="UP000199416">
    <property type="component" value="Unassembled WGS sequence"/>
</dbReference>
<dbReference type="NCBIfam" id="NF004837">
    <property type="entry name" value="PRK06187.1"/>
    <property type="match status" value="1"/>
</dbReference>
<dbReference type="PANTHER" id="PTHR43767:SF12">
    <property type="entry name" value="AMP-DEPENDENT SYNTHETASE AND LIGASE"/>
    <property type="match status" value="1"/>
</dbReference>
<evidence type="ECO:0000259" key="3">
    <source>
        <dbReference type="Pfam" id="PF00501"/>
    </source>
</evidence>
<sequence>MSFNLATILRESALSAPDKPMLLFGPARLTYRQVDELSGQVAAGLRAAGLRRGDTVALQLPNVPQFVLAYFGALKAGLTLVPLNPLLKAPEVAYHLSDSGARLLVTFDAFADEAVKGAAEAGDVRVYVVSSPGAPADALPADAAPFDELVAAGAGADPADVEQMSPDDTAVIIYTSGTTGRPKGAELTHFQAYTTASVAAETFAYRDDDVAMAVLPLFHVFGLSSVMNCAVRAAATLVLVPRFEVGAVLDAMEQHRVTVFCGVPTMYVALMHADLTGRDVSALRVCVSGGASIPGEVIKGFEAAYGATVLEGYGLSETCAIATFNRSAEERRVLSIGKRMWGCEVRVVDPDDRELPPGPDHVGEIVLRGHNVMKGYLGRPEATAEAMRGGWFHTGDLGYRDEDGFFFIVDRKKDLVIRGGFNVYPREIEEVLHAHPAVLEAAVVGRPDERLGEEVVAYVSLKPGASAEPAEVVAFCKERLAAYKYPREVLVIDELPKGPSGKVLKTELRNR</sequence>
<dbReference type="InterPro" id="IPR020845">
    <property type="entry name" value="AMP-binding_CS"/>
</dbReference>
<accession>A0A1G6Q6P2</accession>
<evidence type="ECO:0000256" key="1">
    <source>
        <dbReference type="ARBA" id="ARBA00006432"/>
    </source>
</evidence>
<dbReference type="OrthoDB" id="4363623at2"/>
<feature type="domain" description="AMP-binding enzyme C-terminal" evidence="4">
    <location>
        <begin position="427"/>
        <end position="502"/>
    </location>
</feature>
<proteinExistence type="inferred from homology"/>
<gene>
    <name evidence="5" type="ORF">SAMN05660690_2744</name>
</gene>
<keyword evidence="6" id="KW-1185">Reference proteome</keyword>
<keyword evidence="2" id="KW-0436">Ligase</keyword>
<dbReference type="AlphaFoldDB" id="A0A1G6Q6P2"/>
<dbReference type="Pfam" id="PF13193">
    <property type="entry name" value="AMP-binding_C"/>
    <property type="match status" value="1"/>
</dbReference>
<dbReference type="SUPFAM" id="SSF56801">
    <property type="entry name" value="Acetyl-CoA synthetase-like"/>
    <property type="match status" value="1"/>
</dbReference>
<comment type="similarity">
    <text evidence="1">Belongs to the ATP-dependent AMP-binding enzyme family.</text>
</comment>
<dbReference type="EMBL" id="FMZF01000004">
    <property type="protein sequence ID" value="SDC87988.1"/>
    <property type="molecule type" value="Genomic_DNA"/>
</dbReference>
<evidence type="ECO:0000313" key="6">
    <source>
        <dbReference type="Proteomes" id="UP000199416"/>
    </source>
</evidence>
<dbReference type="GO" id="GO:0016877">
    <property type="term" value="F:ligase activity, forming carbon-sulfur bonds"/>
    <property type="evidence" value="ECO:0007669"/>
    <property type="project" value="UniProtKB-ARBA"/>
</dbReference>
<dbReference type="RefSeq" id="WP_091366556.1">
    <property type="nucleotide sequence ID" value="NZ_FMZF01000004.1"/>
</dbReference>
<dbReference type="InterPro" id="IPR045851">
    <property type="entry name" value="AMP-bd_C_sf"/>
</dbReference>
<dbReference type="InterPro" id="IPR042099">
    <property type="entry name" value="ANL_N_sf"/>
</dbReference>
<dbReference type="Gene3D" id="3.30.300.30">
    <property type="match status" value="1"/>
</dbReference>
<evidence type="ECO:0000313" key="5">
    <source>
        <dbReference type="EMBL" id="SDC87988.1"/>
    </source>
</evidence>
<dbReference type="InterPro" id="IPR025110">
    <property type="entry name" value="AMP-bd_C"/>
</dbReference>
<dbReference type="CDD" id="cd05936">
    <property type="entry name" value="FC-FACS_FadD_like"/>
    <property type="match status" value="1"/>
</dbReference>
<evidence type="ECO:0000259" key="4">
    <source>
        <dbReference type="Pfam" id="PF13193"/>
    </source>
</evidence>